<protein>
    <submittedName>
        <fullName evidence="2">Uncharacterized protein</fullName>
    </submittedName>
</protein>
<dbReference type="InterPro" id="IPR038795">
    <property type="entry name" value="MED8_plant"/>
</dbReference>
<dbReference type="Proteomes" id="UP000541444">
    <property type="component" value="Unassembled WGS sequence"/>
</dbReference>
<evidence type="ECO:0000313" key="3">
    <source>
        <dbReference type="Proteomes" id="UP000541444"/>
    </source>
</evidence>
<dbReference type="GO" id="GO:0016592">
    <property type="term" value="C:mediator complex"/>
    <property type="evidence" value="ECO:0007669"/>
    <property type="project" value="InterPro"/>
</dbReference>
<organism evidence="2 3">
    <name type="scientific">Kingdonia uniflora</name>
    <dbReference type="NCBI Taxonomy" id="39325"/>
    <lineage>
        <taxon>Eukaryota</taxon>
        <taxon>Viridiplantae</taxon>
        <taxon>Streptophyta</taxon>
        <taxon>Embryophyta</taxon>
        <taxon>Tracheophyta</taxon>
        <taxon>Spermatophyta</taxon>
        <taxon>Magnoliopsida</taxon>
        <taxon>Ranunculales</taxon>
        <taxon>Circaeasteraceae</taxon>
        <taxon>Kingdonia</taxon>
    </lineage>
</organism>
<dbReference type="AlphaFoldDB" id="A0A7J7ML28"/>
<sequence>MQYAQTMGQQQFQNRQLQSGGHVQHNIGQTQLSQGNPLRSHLSQYAGTANNALYAAAQTSPASQMIPNMSATMQSQSLMPRMQMASAPNLAAGRVIATPASPKVSPLRRTLICLTLQGGLPNASSLTRTSQCLFSNEDLTLASVLAKLWWW</sequence>
<reference evidence="2 3" key="1">
    <citation type="journal article" date="2020" name="IScience">
        <title>Genome Sequencing of the Endangered Kingdonia uniflora (Circaeasteraceae, Ranunculales) Reveals Potential Mechanisms of Evolutionary Specialization.</title>
        <authorList>
            <person name="Sun Y."/>
            <person name="Deng T."/>
            <person name="Zhang A."/>
            <person name="Moore M.J."/>
            <person name="Landis J.B."/>
            <person name="Lin N."/>
            <person name="Zhang H."/>
            <person name="Zhang X."/>
            <person name="Huang J."/>
            <person name="Zhang X."/>
            <person name="Sun H."/>
            <person name="Wang H."/>
        </authorList>
    </citation>
    <scope>NUCLEOTIDE SEQUENCE [LARGE SCALE GENOMIC DNA]</scope>
    <source>
        <strain evidence="2">TB1705</strain>
        <tissue evidence="2">Leaf</tissue>
    </source>
</reference>
<proteinExistence type="predicted"/>
<dbReference type="EMBL" id="JACGCM010001410">
    <property type="protein sequence ID" value="KAF6155609.1"/>
    <property type="molecule type" value="Genomic_DNA"/>
</dbReference>
<feature type="region of interest" description="Disordered" evidence="1">
    <location>
        <begin position="1"/>
        <end position="22"/>
    </location>
</feature>
<gene>
    <name evidence="2" type="ORF">GIB67_034704</name>
</gene>
<accession>A0A7J7ML28</accession>
<evidence type="ECO:0000313" key="2">
    <source>
        <dbReference type="EMBL" id="KAF6155609.1"/>
    </source>
</evidence>
<name>A0A7J7ML28_9MAGN</name>
<dbReference type="PANTHER" id="PTHR35552:SF1">
    <property type="entry name" value="MEDIATOR OF RNA POLYMERASE II TRANSCRIPTION SUBUNIT 8"/>
    <property type="match status" value="1"/>
</dbReference>
<evidence type="ECO:0000256" key="1">
    <source>
        <dbReference type="SAM" id="MobiDB-lite"/>
    </source>
</evidence>
<keyword evidence="3" id="KW-1185">Reference proteome</keyword>
<comment type="caution">
    <text evidence="2">The sequence shown here is derived from an EMBL/GenBank/DDBJ whole genome shotgun (WGS) entry which is preliminary data.</text>
</comment>
<dbReference type="OrthoDB" id="542418at2759"/>
<dbReference type="PANTHER" id="PTHR35552">
    <property type="entry name" value="MEDIATOR OF RNA POLYMERASE II TRANSCRIPTION SUBUNIT 8"/>
    <property type="match status" value="1"/>
</dbReference>